<dbReference type="EMBL" id="MT142426">
    <property type="protein sequence ID" value="QJA80543.1"/>
    <property type="molecule type" value="Genomic_DNA"/>
</dbReference>
<name>A0A6M3KF80_9ZZZZ</name>
<sequence length="82" mass="9629">MAEKTDLDKKYETAEDILKMRQEENMEQQELNESISGLVSQFFILFSKQIEREMSEEALEISSRTLINLLNAHHVINLTKEK</sequence>
<reference evidence="1" key="1">
    <citation type="submission" date="2020-03" db="EMBL/GenBank/DDBJ databases">
        <title>The deep terrestrial virosphere.</title>
        <authorList>
            <person name="Holmfeldt K."/>
            <person name="Nilsson E."/>
            <person name="Simone D."/>
            <person name="Lopez-Fernandez M."/>
            <person name="Wu X."/>
            <person name="de Brujin I."/>
            <person name="Lundin D."/>
            <person name="Andersson A."/>
            <person name="Bertilsson S."/>
            <person name="Dopson M."/>
        </authorList>
    </citation>
    <scope>NUCLEOTIDE SEQUENCE</scope>
    <source>
        <strain evidence="1">MM415A00701</strain>
    </source>
</reference>
<protein>
    <submittedName>
        <fullName evidence="1">Uncharacterized protein</fullName>
    </submittedName>
</protein>
<organism evidence="1">
    <name type="scientific">viral metagenome</name>
    <dbReference type="NCBI Taxonomy" id="1070528"/>
    <lineage>
        <taxon>unclassified sequences</taxon>
        <taxon>metagenomes</taxon>
        <taxon>organismal metagenomes</taxon>
    </lineage>
</organism>
<accession>A0A6M3KF80</accession>
<evidence type="ECO:0000313" key="1">
    <source>
        <dbReference type="EMBL" id="QJA80543.1"/>
    </source>
</evidence>
<gene>
    <name evidence="1" type="ORF">MM415A00701_0012</name>
</gene>
<proteinExistence type="predicted"/>
<dbReference type="AlphaFoldDB" id="A0A6M3KF80"/>